<feature type="region of interest" description="Disordered" evidence="1">
    <location>
        <begin position="32"/>
        <end position="73"/>
    </location>
</feature>
<evidence type="ECO:0000256" key="1">
    <source>
        <dbReference type="SAM" id="MobiDB-lite"/>
    </source>
</evidence>
<evidence type="ECO:0000313" key="3">
    <source>
        <dbReference type="Proteomes" id="UP001165135"/>
    </source>
</evidence>
<accession>A0A9W6VWA4</accession>
<protein>
    <submittedName>
        <fullName evidence="2">Uncharacterized protein</fullName>
    </submittedName>
</protein>
<sequence>MIRLRPNPLCTDHAFQQFERTCIVERAHIQENSAIRDQPGQPAPRGHDDQCGPGARKQRAHLSRRYGIIQKYD</sequence>
<proteinExistence type="predicted"/>
<organism evidence="2 3">
    <name type="scientific">Actinoallomurus iriomotensis</name>
    <dbReference type="NCBI Taxonomy" id="478107"/>
    <lineage>
        <taxon>Bacteria</taxon>
        <taxon>Bacillati</taxon>
        <taxon>Actinomycetota</taxon>
        <taxon>Actinomycetes</taxon>
        <taxon>Streptosporangiales</taxon>
        <taxon>Thermomonosporaceae</taxon>
        <taxon>Actinoallomurus</taxon>
    </lineage>
</organism>
<evidence type="ECO:0000313" key="2">
    <source>
        <dbReference type="EMBL" id="GLY80571.1"/>
    </source>
</evidence>
<gene>
    <name evidence="2" type="ORF">Airi01_088380</name>
</gene>
<dbReference type="EMBL" id="BSTJ01000015">
    <property type="protein sequence ID" value="GLY80571.1"/>
    <property type="molecule type" value="Genomic_DNA"/>
</dbReference>
<name>A0A9W6VWA4_9ACTN</name>
<dbReference type="Proteomes" id="UP001165135">
    <property type="component" value="Unassembled WGS sequence"/>
</dbReference>
<dbReference type="AlphaFoldDB" id="A0A9W6VWA4"/>
<comment type="caution">
    <text evidence="2">The sequence shown here is derived from an EMBL/GenBank/DDBJ whole genome shotgun (WGS) entry which is preliminary data.</text>
</comment>
<reference evidence="2" key="1">
    <citation type="submission" date="2023-03" db="EMBL/GenBank/DDBJ databases">
        <title>Actinoallomurus iriomotensis NBRC 103681.</title>
        <authorList>
            <person name="Ichikawa N."/>
            <person name="Sato H."/>
            <person name="Tonouchi N."/>
        </authorList>
    </citation>
    <scope>NUCLEOTIDE SEQUENCE</scope>
    <source>
        <strain evidence="2">NBRC 103681</strain>
    </source>
</reference>